<gene>
    <name evidence="2" type="ORF">EDD26_1905</name>
</gene>
<keyword evidence="1" id="KW-0472">Membrane</keyword>
<evidence type="ECO:0000256" key="1">
    <source>
        <dbReference type="SAM" id="Phobius"/>
    </source>
</evidence>
<reference evidence="2 3" key="1">
    <citation type="submission" date="2018-11" db="EMBL/GenBank/DDBJ databases">
        <title>Sequencing the genomes of 1000 actinobacteria strains.</title>
        <authorList>
            <person name="Klenk H.-P."/>
        </authorList>
    </citation>
    <scope>NUCLEOTIDE SEQUENCE [LARGE SCALE GENOMIC DNA]</scope>
    <source>
        <strain evidence="2 3">DSM 9580</strain>
    </source>
</reference>
<accession>A0A3N2AU08</accession>
<name>A0A3N2AU08_9MICO</name>
<evidence type="ECO:0000313" key="3">
    <source>
        <dbReference type="Proteomes" id="UP000275456"/>
    </source>
</evidence>
<organism evidence="2 3">
    <name type="scientific">Agrococcus jenensis</name>
    <dbReference type="NCBI Taxonomy" id="46353"/>
    <lineage>
        <taxon>Bacteria</taxon>
        <taxon>Bacillati</taxon>
        <taxon>Actinomycetota</taxon>
        <taxon>Actinomycetes</taxon>
        <taxon>Micrococcales</taxon>
        <taxon>Microbacteriaceae</taxon>
        <taxon>Agrococcus</taxon>
    </lineage>
</organism>
<sequence>MERIANPVSGRVDEEAPRETTTRMLLCRYALAIVIPVFITVSVVGRDQPGWWWPLPFVMLVVLPLSAGANGSWWGMPSWSAWHTGMLVQSMVLLLALSATVVWGESLVLVIVAAVSVGVVLGVAAAQVWRTLQPRP</sequence>
<dbReference type="RefSeq" id="WP_123697500.1">
    <property type="nucleotide sequence ID" value="NZ_RKHJ01000001.1"/>
</dbReference>
<protein>
    <submittedName>
        <fullName evidence="2">Uncharacterized protein</fullName>
    </submittedName>
</protein>
<dbReference type="Proteomes" id="UP000275456">
    <property type="component" value="Unassembled WGS sequence"/>
</dbReference>
<feature type="transmembrane region" description="Helical" evidence="1">
    <location>
        <begin position="107"/>
        <end position="129"/>
    </location>
</feature>
<keyword evidence="1" id="KW-1133">Transmembrane helix</keyword>
<feature type="transmembrane region" description="Helical" evidence="1">
    <location>
        <begin position="26"/>
        <end position="45"/>
    </location>
</feature>
<dbReference type="EMBL" id="RKHJ01000001">
    <property type="protein sequence ID" value="ROR66521.1"/>
    <property type="molecule type" value="Genomic_DNA"/>
</dbReference>
<evidence type="ECO:0000313" key="2">
    <source>
        <dbReference type="EMBL" id="ROR66521.1"/>
    </source>
</evidence>
<keyword evidence="1" id="KW-0812">Transmembrane</keyword>
<proteinExistence type="predicted"/>
<comment type="caution">
    <text evidence="2">The sequence shown here is derived from an EMBL/GenBank/DDBJ whole genome shotgun (WGS) entry which is preliminary data.</text>
</comment>
<keyword evidence="3" id="KW-1185">Reference proteome</keyword>
<dbReference type="AlphaFoldDB" id="A0A3N2AU08"/>
<feature type="transmembrane region" description="Helical" evidence="1">
    <location>
        <begin position="51"/>
        <end position="69"/>
    </location>
</feature>
<feature type="transmembrane region" description="Helical" evidence="1">
    <location>
        <begin position="81"/>
        <end position="101"/>
    </location>
</feature>